<dbReference type="GO" id="GO:0098609">
    <property type="term" value="P:cell-cell adhesion"/>
    <property type="evidence" value="ECO:0007669"/>
    <property type="project" value="TreeGrafter"/>
</dbReference>
<dbReference type="Gene3D" id="2.60.220.30">
    <property type="match status" value="1"/>
</dbReference>
<feature type="compositionally biased region" description="Basic and acidic residues" evidence="1">
    <location>
        <begin position="276"/>
        <end position="290"/>
    </location>
</feature>
<dbReference type="PROSITE" id="PS50052">
    <property type="entry name" value="GUANYLATE_KINASE_2"/>
    <property type="match status" value="1"/>
</dbReference>
<dbReference type="Pfam" id="PF00625">
    <property type="entry name" value="Guanylate_kin"/>
    <property type="match status" value="1"/>
</dbReference>
<feature type="domain" description="Guanylate kinase-like" evidence="2">
    <location>
        <begin position="1"/>
        <end position="92"/>
    </location>
</feature>
<dbReference type="Gene3D" id="3.40.50.300">
    <property type="entry name" value="P-loop containing nucleotide triphosphate hydrolases"/>
    <property type="match status" value="1"/>
</dbReference>
<name>A0A2A2J4G6_9BILA</name>
<comment type="caution">
    <text evidence="4">The sequence shown here is derived from an EMBL/GenBank/DDBJ whole genome shotgun (WGS) entry which is preliminary data.</text>
</comment>
<dbReference type="GO" id="GO:0150105">
    <property type="term" value="P:protein localization to cell-cell junction"/>
    <property type="evidence" value="ECO:0007669"/>
    <property type="project" value="TreeGrafter"/>
</dbReference>
<dbReference type="OrthoDB" id="418634at2759"/>
<feature type="compositionally biased region" description="Basic and acidic residues" evidence="1">
    <location>
        <begin position="130"/>
        <end position="147"/>
    </location>
</feature>
<sequence>MASGKHCVLDISIESVERLQLAQYAPIVILIDVDGRSRIRELRKKAGATHVSSRKLADQAAQIKKHHAHLLSATVDASQEDGWFEALRDLIAHLQTRRIWSSEFPINAALEDVLLFPLSTKSGTYDSDADSLKGDYGEMTGRRDESIGRTQQSPLSRSILEWDNPSSLRDSSSGPGARRSSPPSSTAPLPFSQHSQHGQSPSPSPSHVHSQQPVSADSASESTNNNGVVSSDGSRGQVTSPGYYHVKQLLNDETLYDDAKLANQIANMRLQEEAKAREERMKLSETSRRDDDDEGADENRHRNDIPLKAPNADMYSPREDRDRTNGIMGQAPPSPAHRYAPNDPNSQYALRNSGQSSNSSQSKPSIAPKPNIYTQSVIRNKWSDSESVNRNEGPSNGMRDDDSSAGMTTGLHPSQYDTNHRSISPNTATISLNISENVSLREENGNVPKKNEHRDLNGQKDDEPNVVEETSAIVTHEGAVLSCPQSKVQLRIPKGAIVEGEQHEIYVKVCREGDAPPIDKSKGETLLSPLVMCGPQGLSFLIPCELRLPHCASLDQDGQWSFSLKSGEGENWTHLDFDSSLSALDSDRRFISVPISHF</sequence>
<evidence type="ECO:0000259" key="3">
    <source>
        <dbReference type="PROSITE" id="PS51145"/>
    </source>
</evidence>
<feature type="domain" description="ZU5" evidence="3">
    <location>
        <begin position="468"/>
        <end position="598"/>
    </location>
</feature>
<feature type="compositionally biased region" description="Low complexity" evidence="1">
    <location>
        <begin position="171"/>
        <end position="215"/>
    </location>
</feature>
<protein>
    <recommendedName>
        <fullName evidence="6">ZU5 domain-containing protein</fullName>
    </recommendedName>
</protein>
<dbReference type="GO" id="GO:0005886">
    <property type="term" value="C:plasma membrane"/>
    <property type="evidence" value="ECO:0007669"/>
    <property type="project" value="TreeGrafter"/>
</dbReference>
<organism evidence="4 5">
    <name type="scientific">Diploscapter pachys</name>
    <dbReference type="NCBI Taxonomy" id="2018661"/>
    <lineage>
        <taxon>Eukaryota</taxon>
        <taxon>Metazoa</taxon>
        <taxon>Ecdysozoa</taxon>
        <taxon>Nematoda</taxon>
        <taxon>Chromadorea</taxon>
        <taxon>Rhabditida</taxon>
        <taxon>Rhabditina</taxon>
        <taxon>Rhabditomorpha</taxon>
        <taxon>Rhabditoidea</taxon>
        <taxon>Rhabditidae</taxon>
        <taxon>Diploscapter</taxon>
    </lineage>
</organism>
<dbReference type="SUPFAM" id="SSF52540">
    <property type="entry name" value="P-loop containing nucleoside triphosphate hydrolases"/>
    <property type="match status" value="1"/>
</dbReference>
<dbReference type="InterPro" id="IPR008145">
    <property type="entry name" value="GK/Ca_channel_bsu"/>
</dbReference>
<feature type="compositionally biased region" description="Low complexity" evidence="1">
    <location>
        <begin position="352"/>
        <end position="362"/>
    </location>
</feature>
<evidence type="ECO:0000259" key="2">
    <source>
        <dbReference type="PROSITE" id="PS50052"/>
    </source>
</evidence>
<feature type="compositionally biased region" description="Polar residues" evidence="1">
    <location>
        <begin position="405"/>
        <end position="425"/>
    </location>
</feature>
<feature type="region of interest" description="Disordered" evidence="1">
    <location>
        <begin position="439"/>
        <end position="462"/>
    </location>
</feature>
<evidence type="ECO:0000313" key="4">
    <source>
        <dbReference type="EMBL" id="PAV56690.1"/>
    </source>
</evidence>
<dbReference type="EMBL" id="LIAE01010681">
    <property type="protein sequence ID" value="PAV56690.1"/>
    <property type="molecule type" value="Genomic_DNA"/>
</dbReference>
<dbReference type="AlphaFoldDB" id="A0A2A2J4G6"/>
<dbReference type="PANTHER" id="PTHR13865">
    <property type="entry name" value="TIGHT JUNCTION PROTEIN"/>
    <property type="match status" value="1"/>
</dbReference>
<dbReference type="GO" id="GO:0005923">
    <property type="term" value="C:bicellular tight junction"/>
    <property type="evidence" value="ECO:0007669"/>
    <property type="project" value="TreeGrafter"/>
</dbReference>
<feature type="region of interest" description="Disordered" evidence="1">
    <location>
        <begin position="124"/>
        <end position="240"/>
    </location>
</feature>
<dbReference type="PANTHER" id="PTHR13865:SF28">
    <property type="entry name" value="POLYCHAETOID, ISOFORM O"/>
    <property type="match status" value="1"/>
</dbReference>
<evidence type="ECO:0000256" key="1">
    <source>
        <dbReference type="SAM" id="MobiDB-lite"/>
    </source>
</evidence>
<feature type="compositionally biased region" description="Polar residues" evidence="1">
    <location>
        <begin position="217"/>
        <end position="240"/>
    </location>
</feature>
<dbReference type="STRING" id="2018661.A0A2A2J4G6"/>
<dbReference type="GO" id="GO:0045216">
    <property type="term" value="P:cell-cell junction organization"/>
    <property type="evidence" value="ECO:0007669"/>
    <property type="project" value="TreeGrafter"/>
</dbReference>
<reference evidence="4 5" key="1">
    <citation type="journal article" date="2017" name="Curr. Biol.">
        <title>Genome architecture and evolution of a unichromosomal asexual nematode.</title>
        <authorList>
            <person name="Fradin H."/>
            <person name="Zegar C."/>
            <person name="Gutwein M."/>
            <person name="Lucas J."/>
            <person name="Kovtun M."/>
            <person name="Corcoran D."/>
            <person name="Baugh L.R."/>
            <person name="Kiontke K."/>
            <person name="Gunsalus K."/>
            <person name="Fitch D.H."/>
            <person name="Piano F."/>
        </authorList>
    </citation>
    <scope>NUCLEOTIDE SEQUENCE [LARGE SCALE GENOMIC DNA]</scope>
    <source>
        <strain evidence="4">PF1309</strain>
    </source>
</reference>
<dbReference type="GO" id="GO:0050839">
    <property type="term" value="F:cell adhesion molecule binding"/>
    <property type="evidence" value="ECO:0007669"/>
    <property type="project" value="TreeGrafter"/>
</dbReference>
<dbReference type="Pfam" id="PF00791">
    <property type="entry name" value="ZU5"/>
    <property type="match status" value="1"/>
</dbReference>
<accession>A0A2A2J4G6</accession>
<dbReference type="InterPro" id="IPR008144">
    <property type="entry name" value="Guanylate_kin-like_dom"/>
</dbReference>
<evidence type="ECO:0008006" key="6">
    <source>
        <dbReference type="Google" id="ProtNLM"/>
    </source>
</evidence>
<feature type="region of interest" description="Disordered" evidence="1">
    <location>
        <begin position="276"/>
        <end position="425"/>
    </location>
</feature>
<keyword evidence="5" id="KW-1185">Reference proteome</keyword>
<dbReference type="Proteomes" id="UP000218231">
    <property type="component" value="Unassembled WGS sequence"/>
</dbReference>
<proteinExistence type="predicted"/>
<gene>
    <name evidence="4" type="ORF">WR25_24111</name>
</gene>
<dbReference type="InterPro" id="IPR027417">
    <property type="entry name" value="P-loop_NTPase"/>
</dbReference>
<dbReference type="PROSITE" id="PS51145">
    <property type="entry name" value="ZU5"/>
    <property type="match status" value="1"/>
</dbReference>
<dbReference type="SMART" id="SM00218">
    <property type="entry name" value="ZU5"/>
    <property type="match status" value="1"/>
</dbReference>
<dbReference type="InterPro" id="IPR000906">
    <property type="entry name" value="ZU5_dom"/>
</dbReference>
<evidence type="ECO:0000313" key="5">
    <source>
        <dbReference type="Proteomes" id="UP000218231"/>
    </source>
</evidence>